<accession>A0A382R3F5</accession>
<gene>
    <name evidence="2" type="ORF">METZ01_LOCUS344591</name>
</gene>
<keyword evidence="1" id="KW-0812">Transmembrane</keyword>
<organism evidence="2">
    <name type="scientific">marine metagenome</name>
    <dbReference type="NCBI Taxonomy" id="408172"/>
    <lineage>
        <taxon>unclassified sequences</taxon>
        <taxon>metagenomes</taxon>
        <taxon>ecological metagenomes</taxon>
    </lineage>
</organism>
<protein>
    <submittedName>
        <fullName evidence="2">Uncharacterized protein</fullName>
    </submittedName>
</protein>
<name>A0A382R3F5_9ZZZZ</name>
<keyword evidence="1" id="KW-0472">Membrane</keyword>
<evidence type="ECO:0000256" key="1">
    <source>
        <dbReference type="SAM" id="Phobius"/>
    </source>
</evidence>
<dbReference type="EMBL" id="UINC01118539">
    <property type="protein sequence ID" value="SVC91737.1"/>
    <property type="molecule type" value="Genomic_DNA"/>
</dbReference>
<reference evidence="2" key="1">
    <citation type="submission" date="2018-05" db="EMBL/GenBank/DDBJ databases">
        <authorList>
            <person name="Lanie J.A."/>
            <person name="Ng W.-L."/>
            <person name="Kazmierczak K.M."/>
            <person name="Andrzejewski T.M."/>
            <person name="Davidsen T.M."/>
            <person name="Wayne K.J."/>
            <person name="Tettelin H."/>
            <person name="Glass J.I."/>
            <person name="Rusch D."/>
            <person name="Podicherti R."/>
            <person name="Tsui H.-C.T."/>
            <person name="Winkler M.E."/>
        </authorList>
    </citation>
    <scope>NUCLEOTIDE SEQUENCE</scope>
</reference>
<evidence type="ECO:0000313" key="2">
    <source>
        <dbReference type="EMBL" id="SVC91737.1"/>
    </source>
</evidence>
<dbReference type="AlphaFoldDB" id="A0A382R3F5"/>
<proteinExistence type="predicted"/>
<keyword evidence="1" id="KW-1133">Transmembrane helix</keyword>
<sequence>MALYLKELKGNRLVSAVMLVATGAIVLVVVSDASDGGMHATM</sequence>
<feature type="transmembrane region" description="Helical" evidence="1">
    <location>
        <begin position="12"/>
        <end position="30"/>
    </location>
</feature>